<dbReference type="GO" id="GO:0000976">
    <property type="term" value="F:transcription cis-regulatory region binding"/>
    <property type="evidence" value="ECO:0007669"/>
    <property type="project" value="TreeGrafter"/>
</dbReference>
<dbReference type="InterPro" id="IPR021858">
    <property type="entry name" value="Fun_TF"/>
</dbReference>
<dbReference type="EMBL" id="AMGX01000006">
    <property type="protein sequence ID" value="EXJ72394.1"/>
    <property type="molecule type" value="Genomic_DNA"/>
</dbReference>
<reference evidence="4 5" key="1">
    <citation type="submission" date="2013-03" db="EMBL/GenBank/DDBJ databases">
        <title>The Genome Sequence of Cladophialophora psammophila CBS 110553.</title>
        <authorList>
            <consortium name="The Broad Institute Genomics Platform"/>
            <person name="Cuomo C."/>
            <person name="de Hoog S."/>
            <person name="Gorbushina A."/>
            <person name="Walker B."/>
            <person name="Young S.K."/>
            <person name="Zeng Q."/>
            <person name="Gargeya S."/>
            <person name="Fitzgerald M."/>
            <person name="Haas B."/>
            <person name="Abouelleil A."/>
            <person name="Allen A.W."/>
            <person name="Alvarado L."/>
            <person name="Arachchi H.M."/>
            <person name="Berlin A.M."/>
            <person name="Chapman S.B."/>
            <person name="Gainer-Dewar J."/>
            <person name="Goldberg J."/>
            <person name="Griggs A."/>
            <person name="Gujja S."/>
            <person name="Hansen M."/>
            <person name="Howarth C."/>
            <person name="Imamovic A."/>
            <person name="Ireland A."/>
            <person name="Larimer J."/>
            <person name="McCowan C."/>
            <person name="Murphy C."/>
            <person name="Pearson M."/>
            <person name="Poon T.W."/>
            <person name="Priest M."/>
            <person name="Roberts A."/>
            <person name="Saif S."/>
            <person name="Shea T."/>
            <person name="Sisk P."/>
            <person name="Sykes S."/>
            <person name="Wortman J."/>
            <person name="Nusbaum C."/>
            <person name="Birren B."/>
        </authorList>
    </citation>
    <scope>NUCLEOTIDE SEQUENCE [LARGE SCALE GENOMIC DNA]</scope>
    <source>
        <strain evidence="4 5">CBS 110553</strain>
    </source>
</reference>
<feature type="region of interest" description="Disordered" evidence="3">
    <location>
        <begin position="144"/>
        <end position="173"/>
    </location>
</feature>
<dbReference type="Proteomes" id="UP000019471">
    <property type="component" value="Unassembled WGS sequence"/>
</dbReference>
<evidence type="ECO:0000256" key="2">
    <source>
        <dbReference type="ARBA" id="ARBA00023242"/>
    </source>
</evidence>
<feature type="region of interest" description="Disordered" evidence="3">
    <location>
        <begin position="45"/>
        <end position="116"/>
    </location>
</feature>
<dbReference type="HOGENOM" id="CLU_008719_1_1_1"/>
<dbReference type="GO" id="GO:0045944">
    <property type="term" value="P:positive regulation of transcription by RNA polymerase II"/>
    <property type="evidence" value="ECO:0007669"/>
    <property type="project" value="TreeGrafter"/>
</dbReference>
<keyword evidence="2" id="KW-0539">Nucleus</keyword>
<name>W9XPZ6_9EURO</name>
<evidence type="ECO:0000313" key="5">
    <source>
        <dbReference type="Proteomes" id="UP000019471"/>
    </source>
</evidence>
<comment type="caution">
    <text evidence="4">The sequence shown here is derived from an EMBL/GenBank/DDBJ whole genome shotgun (WGS) entry which is preliminary data.</text>
</comment>
<evidence type="ECO:0008006" key="6">
    <source>
        <dbReference type="Google" id="ProtNLM"/>
    </source>
</evidence>
<dbReference type="PANTHER" id="PTHR37534:SF2">
    <property type="entry name" value="N-ACETYLTRANSFERASE DOMAIN-CONTAINING PROTEIN"/>
    <property type="match status" value="1"/>
</dbReference>
<dbReference type="RefSeq" id="XP_007743692.1">
    <property type="nucleotide sequence ID" value="XM_007745502.1"/>
</dbReference>
<sequence length="657" mass="72740">MVCPRTSAADRVPCVLSLIGHSDALSYIDVTKDVARASTGIVHSLDQPNESWSKGGTPDHTHEGREQAQGVPFNFNQAAPDEPVDSPIHDSDDQTMEDQQPGYEGQSLPRGMGGDLVDEITVSSSSMQTRPVEQAHTPSIVSNNEQSLSARSQAQLQSPALTTHSLTSGGQSILDAPHPSYAFPSPYYASPDALHGLPEKATHQAYTNLQEACLVKHFISKLAHAFETTDRDRHFSLVIPQRAMFCPVLLYAILTASARHLTRLHSAHSDKPVEFEGTPLPDLNENSAIEYHNICISYLMEVLNDPKTINQDALIAATILRFHEQIDSESPPFSIGPPKSNVLLMHGSLDHVSVEVNKMAFAAPLTGWDPETYLSVLRGVIESQQNESFYSLRTIHGPPRDCDIYASNNASLAHSACLIALRQEIWSVLLYRRPFRLPLCPDNDYSNLDPAADDYTWTNRILIWCADVCKFAFGGEAGIIETGSRVERWKRLKVVQDKWDSVQPACFKPLYYREAEPARGKYFPEEWHMNDCQVLALQHFELARMVLAAYDPDLQRIGLGASSSILTLEAQLRRSTMRLCGLALANLNDQPGMVTAAVGISMCGEYIRDPGEQGAIKGFLNTLEREHAWPTQSVRHALRDAWEATRKQSAAFSVSTT</sequence>
<dbReference type="GO" id="GO:0005634">
    <property type="term" value="C:nucleus"/>
    <property type="evidence" value="ECO:0007669"/>
    <property type="project" value="UniProtKB-SubCell"/>
</dbReference>
<evidence type="ECO:0000256" key="1">
    <source>
        <dbReference type="ARBA" id="ARBA00004123"/>
    </source>
</evidence>
<comment type="subcellular location">
    <subcellularLocation>
        <location evidence="1">Nucleus</location>
    </subcellularLocation>
</comment>
<dbReference type="PANTHER" id="PTHR37534">
    <property type="entry name" value="TRANSCRIPTIONAL ACTIVATOR PROTEIN UGA3"/>
    <property type="match status" value="1"/>
</dbReference>
<feature type="compositionally biased region" description="Basic and acidic residues" evidence="3">
    <location>
        <begin position="57"/>
        <end position="66"/>
    </location>
</feature>
<dbReference type="GO" id="GO:0003700">
    <property type="term" value="F:DNA-binding transcription factor activity"/>
    <property type="evidence" value="ECO:0007669"/>
    <property type="project" value="TreeGrafter"/>
</dbReference>
<organism evidence="4 5">
    <name type="scientific">Cladophialophora psammophila CBS 110553</name>
    <dbReference type="NCBI Taxonomy" id="1182543"/>
    <lineage>
        <taxon>Eukaryota</taxon>
        <taxon>Fungi</taxon>
        <taxon>Dikarya</taxon>
        <taxon>Ascomycota</taxon>
        <taxon>Pezizomycotina</taxon>
        <taxon>Eurotiomycetes</taxon>
        <taxon>Chaetothyriomycetidae</taxon>
        <taxon>Chaetothyriales</taxon>
        <taxon>Herpotrichiellaceae</taxon>
        <taxon>Cladophialophora</taxon>
    </lineage>
</organism>
<gene>
    <name evidence="4" type="ORF">A1O5_04898</name>
</gene>
<feature type="compositionally biased region" description="Low complexity" evidence="3">
    <location>
        <begin position="146"/>
        <end position="161"/>
    </location>
</feature>
<accession>W9XPZ6</accession>
<protein>
    <recommendedName>
        <fullName evidence="6">ARCA protein</fullName>
    </recommendedName>
</protein>
<feature type="compositionally biased region" description="Polar residues" evidence="3">
    <location>
        <begin position="162"/>
        <end position="171"/>
    </location>
</feature>
<dbReference type="AlphaFoldDB" id="W9XPZ6"/>
<evidence type="ECO:0000256" key="3">
    <source>
        <dbReference type="SAM" id="MobiDB-lite"/>
    </source>
</evidence>
<keyword evidence="5" id="KW-1185">Reference proteome</keyword>
<dbReference type="Pfam" id="PF11951">
    <property type="entry name" value="Fungal_trans_2"/>
    <property type="match status" value="1"/>
</dbReference>
<evidence type="ECO:0000313" key="4">
    <source>
        <dbReference type="EMBL" id="EXJ72394.1"/>
    </source>
</evidence>
<dbReference type="OrthoDB" id="407832at2759"/>
<proteinExistence type="predicted"/>
<dbReference type="GeneID" id="19189619"/>